<keyword evidence="1" id="KW-0732">Signal</keyword>
<dbReference type="AlphaFoldDB" id="A0ABD1I0V9"/>
<sequence>MAKTAALMLAALFVMSALFSSSEAATGIDYSALVGNNPKLDFLTNHAKRACQALHSCRSNRKLLSSSEKSISVVVQATEKKADYLKFKFLSLFH</sequence>
<organism evidence="2 3">
    <name type="scientific">Salvia divinorum</name>
    <name type="common">Maria pastora</name>
    <name type="synonym">Diviner's sage</name>
    <dbReference type="NCBI Taxonomy" id="28513"/>
    <lineage>
        <taxon>Eukaryota</taxon>
        <taxon>Viridiplantae</taxon>
        <taxon>Streptophyta</taxon>
        <taxon>Embryophyta</taxon>
        <taxon>Tracheophyta</taxon>
        <taxon>Spermatophyta</taxon>
        <taxon>Magnoliopsida</taxon>
        <taxon>eudicotyledons</taxon>
        <taxon>Gunneridae</taxon>
        <taxon>Pentapetalae</taxon>
        <taxon>asterids</taxon>
        <taxon>lamiids</taxon>
        <taxon>Lamiales</taxon>
        <taxon>Lamiaceae</taxon>
        <taxon>Nepetoideae</taxon>
        <taxon>Mentheae</taxon>
        <taxon>Salviinae</taxon>
        <taxon>Salvia</taxon>
        <taxon>Salvia subgen. Calosphace</taxon>
    </lineage>
</organism>
<dbReference type="Proteomes" id="UP001567538">
    <property type="component" value="Unassembled WGS sequence"/>
</dbReference>
<gene>
    <name evidence="2" type="ORF">AAHA92_04945</name>
</gene>
<evidence type="ECO:0000256" key="1">
    <source>
        <dbReference type="SAM" id="SignalP"/>
    </source>
</evidence>
<dbReference type="EMBL" id="JBEAFC010000003">
    <property type="protein sequence ID" value="KAL1562356.1"/>
    <property type="molecule type" value="Genomic_DNA"/>
</dbReference>
<feature type="signal peptide" evidence="1">
    <location>
        <begin position="1"/>
        <end position="24"/>
    </location>
</feature>
<reference evidence="2 3" key="1">
    <citation type="submission" date="2024-06" db="EMBL/GenBank/DDBJ databases">
        <title>A chromosome level genome sequence of Diviner's sage (Salvia divinorum).</title>
        <authorList>
            <person name="Ford S.A."/>
            <person name="Ro D.-K."/>
            <person name="Ness R.W."/>
            <person name="Phillips M.A."/>
        </authorList>
    </citation>
    <scope>NUCLEOTIDE SEQUENCE [LARGE SCALE GENOMIC DNA]</scope>
    <source>
        <strain evidence="2">SAF-2024a</strain>
        <tissue evidence="2">Leaf</tissue>
    </source>
</reference>
<protein>
    <recommendedName>
        <fullName evidence="4">Pectinesterase inhibitor domain-containing protein</fullName>
    </recommendedName>
</protein>
<feature type="chain" id="PRO_5044758577" description="Pectinesterase inhibitor domain-containing protein" evidence="1">
    <location>
        <begin position="25"/>
        <end position="94"/>
    </location>
</feature>
<proteinExistence type="predicted"/>
<evidence type="ECO:0000313" key="2">
    <source>
        <dbReference type="EMBL" id="KAL1562356.1"/>
    </source>
</evidence>
<comment type="caution">
    <text evidence="2">The sequence shown here is derived from an EMBL/GenBank/DDBJ whole genome shotgun (WGS) entry which is preliminary data.</text>
</comment>
<name>A0ABD1I0V9_SALDI</name>
<evidence type="ECO:0000313" key="3">
    <source>
        <dbReference type="Proteomes" id="UP001567538"/>
    </source>
</evidence>
<evidence type="ECO:0008006" key="4">
    <source>
        <dbReference type="Google" id="ProtNLM"/>
    </source>
</evidence>
<keyword evidence="3" id="KW-1185">Reference proteome</keyword>
<accession>A0ABD1I0V9</accession>